<evidence type="ECO:0000313" key="3">
    <source>
        <dbReference type="Proteomes" id="UP000054010"/>
    </source>
</evidence>
<name>E1IB81_9CHLR</name>
<keyword evidence="3" id="KW-1185">Reference proteome</keyword>
<protein>
    <submittedName>
        <fullName evidence="2">Uncharacterized protein</fullName>
    </submittedName>
</protein>
<gene>
    <name evidence="2" type="ORF">OSCT_0582</name>
</gene>
<sequence>MSTEILQGNIHTNGETVLLRVPLQVLGLSMIYATLLSRLERHFPIKPDHTWAEVTGGVIVSLAPLALEARRHTKLDWRTYETTLWLSFFASGAPIILWQLGEAMQRQYELLRYTGSRERKRVDYGDTTTPLARRSRGGTGEGDCDSERCDPEFSSGASHA</sequence>
<dbReference type="STRING" id="765420.OSCT_0582"/>
<proteinExistence type="predicted"/>
<dbReference type="EMBL" id="ADVR01000010">
    <property type="protein sequence ID" value="EFO81566.1"/>
    <property type="molecule type" value="Genomic_DNA"/>
</dbReference>
<evidence type="ECO:0000256" key="1">
    <source>
        <dbReference type="SAM" id="MobiDB-lite"/>
    </source>
</evidence>
<organism evidence="2 3">
    <name type="scientific">Oscillochloris trichoides DG-6</name>
    <dbReference type="NCBI Taxonomy" id="765420"/>
    <lineage>
        <taxon>Bacteria</taxon>
        <taxon>Bacillati</taxon>
        <taxon>Chloroflexota</taxon>
        <taxon>Chloroflexia</taxon>
        <taxon>Chloroflexales</taxon>
        <taxon>Chloroflexineae</taxon>
        <taxon>Oscillochloridaceae</taxon>
        <taxon>Oscillochloris</taxon>
    </lineage>
</organism>
<reference evidence="2 3" key="1">
    <citation type="journal article" date="2011" name="J. Bacteriol.">
        <title>Draft genome sequence of the anoxygenic filamentous phototrophic bacterium Oscillochloris trichoides subsp. DG-6.</title>
        <authorList>
            <person name="Kuznetsov B.B."/>
            <person name="Ivanovsky R.N."/>
            <person name="Keppen O.I."/>
            <person name="Sukhacheva M.V."/>
            <person name="Bumazhkin B.K."/>
            <person name="Patutina E.O."/>
            <person name="Beletsky A.V."/>
            <person name="Mardanov A.V."/>
            <person name="Baslerov R.V."/>
            <person name="Panteleeva A.N."/>
            <person name="Kolganova T.V."/>
            <person name="Ravin N.V."/>
            <person name="Skryabin K.G."/>
        </authorList>
    </citation>
    <scope>NUCLEOTIDE SEQUENCE [LARGE SCALE GENOMIC DNA]</scope>
    <source>
        <strain evidence="2 3">DG-6</strain>
    </source>
</reference>
<dbReference type="Proteomes" id="UP000054010">
    <property type="component" value="Unassembled WGS sequence"/>
</dbReference>
<dbReference type="AlphaFoldDB" id="E1IB81"/>
<comment type="caution">
    <text evidence="2">The sequence shown here is derived from an EMBL/GenBank/DDBJ whole genome shotgun (WGS) entry which is preliminary data.</text>
</comment>
<dbReference type="HOGENOM" id="CLU_1746372_0_0_0"/>
<accession>E1IB81</accession>
<feature type="region of interest" description="Disordered" evidence="1">
    <location>
        <begin position="124"/>
        <end position="160"/>
    </location>
</feature>
<evidence type="ECO:0000313" key="2">
    <source>
        <dbReference type="EMBL" id="EFO81566.1"/>
    </source>
</evidence>